<dbReference type="Pfam" id="PF17207">
    <property type="entry name" value="MCM_OB"/>
    <property type="match status" value="1"/>
</dbReference>
<feature type="domain" description="MCM OB" evidence="7">
    <location>
        <begin position="58"/>
        <end position="200"/>
    </location>
</feature>
<dbReference type="PRINTS" id="PR01659">
    <property type="entry name" value="MCMPROTEIN3"/>
</dbReference>
<dbReference type="InterPro" id="IPR008046">
    <property type="entry name" value="Mcm3"/>
</dbReference>
<keyword evidence="3 6" id="KW-0378">Hydrolase</keyword>
<dbReference type="Proteomes" id="UP001165082">
    <property type="component" value="Unassembled WGS sequence"/>
</dbReference>
<accession>A0A9W7L4L0</accession>
<evidence type="ECO:0000256" key="6">
    <source>
        <dbReference type="RuleBase" id="RU368061"/>
    </source>
</evidence>
<keyword evidence="4 6" id="KW-0347">Helicase</keyword>
<organism evidence="8 9">
    <name type="scientific">Triparma retinervis</name>
    <dbReference type="NCBI Taxonomy" id="2557542"/>
    <lineage>
        <taxon>Eukaryota</taxon>
        <taxon>Sar</taxon>
        <taxon>Stramenopiles</taxon>
        <taxon>Ochrophyta</taxon>
        <taxon>Bolidophyceae</taxon>
        <taxon>Parmales</taxon>
        <taxon>Triparmaceae</taxon>
        <taxon>Triparma</taxon>
    </lineage>
</organism>
<comment type="catalytic activity">
    <reaction evidence="6">
        <text>ATP + H2O = ADP + phosphate + H(+)</text>
        <dbReference type="Rhea" id="RHEA:13065"/>
        <dbReference type="ChEBI" id="CHEBI:15377"/>
        <dbReference type="ChEBI" id="CHEBI:15378"/>
        <dbReference type="ChEBI" id="CHEBI:30616"/>
        <dbReference type="ChEBI" id="CHEBI:43474"/>
        <dbReference type="ChEBI" id="CHEBI:456216"/>
        <dbReference type="EC" id="3.6.4.12"/>
    </reaction>
</comment>
<dbReference type="Gene3D" id="3.30.1640.10">
    <property type="entry name" value="mini-chromosome maintenance (MCM) complex, chain A, domain 1"/>
    <property type="match status" value="1"/>
</dbReference>
<dbReference type="GO" id="GO:0003697">
    <property type="term" value="F:single-stranded DNA binding"/>
    <property type="evidence" value="ECO:0007669"/>
    <property type="project" value="TreeGrafter"/>
</dbReference>
<dbReference type="PANTHER" id="PTHR11630">
    <property type="entry name" value="DNA REPLICATION LICENSING FACTOR MCM FAMILY MEMBER"/>
    <property type="match status" value="1"/>
</dbReference>
<dbReference type="GO" id="GO:1902975">
    <property type="term" value="P:mitotic DNA replication initiation"/>
    <property type="evidence" value="ECO:0007669"/>
    <property type="project" value="TreeGrafter"/>
</dbReference>
<dbReference type="GO" id="GO:0017116">
    <property type="term" value="F:single-stranded DNA helicase activity"/>
    <property type="evidence" value="ECO:0007669"/>
    <property type="project" value="TreeGrafter"/>
</dbReference>
<evidence type="ECO:0000313" key="9">
    <source>
        <dbReference type="Proteomes" id="UP001165082"/>
    </source>
</evidence>
<sequence>MDSNLVNGMMRNPMAYIRALRDAANEVASEDNSKFSSSTKQLEVGFDGSFGDLHVSPRGLLSNCLRSLVCVEGIVTKCSVVRPKVTKSVHYCEATGEVSDKVYRDATSIEIGLPRIDRDGTEMEDIILGITNSVYPTKDKENNPLETEYGLCSYQDYQTITIQEMPERAPMGQLPRSVDVIVDNDLVDVVKPGDRIQTMG</sequence>
<dbReference type="SUPFAM" id="SSF50249">
    <property type="entry name" value="Nucleic acid-binding proteins"/>
    <property type="match status" value="1"/>
</dbReference>
<comment type="subunit">
    <text evidence="6">Component of the MCM2-7 complex.</text>
</comment>
<evidence type="ECO:0000313" key="8">
    <source>
        <dbReference type="EMBL" id="GMI29125.1"/>
    </source>
</evidence>
<comment type="subcellular location">
    <subcellularLocation>
        <location evidence="1 6">Nucleus</location>
    </subcellularLocation>
</comment>
<evidence type="ECO:0000259" key="7">
    <source>
        <dbReference type="Pfam" id="PF17207"/>
    </source>
</evidence>
<keyword evidence="2 6" id="KW-0235">DNA replication</keyword>
<proteinExistence type="inferred from homology"/>
<evidence type="ECO:0000256" key="1">
    <source>
        <dbReference type="ARBA" id="ARBA00004123"/>
    </source>
</evidence>
<dbReference type="GO" id="GO:0005634">
    <property type="term" value="C:nucleus"/>
    <property type="evidence" value="ECO:0007669"/>
    <property type="project" value="UniProtKB-SubCell"/>
</dbReference>
<dbReference type="Gene3D" id="2.40.50.140">
    <property type="entry name" value="Nucleic acid-binding proteins"/>
    <property type="match status" value="1"/>
</dbReference>
<dbReference type="PANTHER" id="PTHR11630:SF46">
    <property type="entry name" value="DNA REPLICATION LICENSING FACTOR MCM3-RELATED"/>
    <property type="match status" value="1"/>
</dbReference>
<evidence type="ECO:0000256" key="5">
    <source>
        <dbReference type="ARBA" id="ARBA00023242"/>
    </source>
</evidence>
<dbReference type="GO" id="GO:0016787">
    <property type="term" value="F:hydrolase activity"/>
    <property type="evidence" value="ECO:0007669"/>
    <property type="project" value="UniProtKB-KW"/>
</dbReference>
<dbReference type="EC" id="3.6.4.12" evidence="6"/>
<keyword evidence="6" id="KW-0067">ATP-binding</keyword>
<reference evidence="8" key="1">
    <citation type="submission" date="2022-07" db="EMBL/GenBank/DDBJ databases">
        <title>Genome analysis of Parmales, a sister group of diatoms, reveals the evolutionary specialization of diatoms from phago-mixotrophs to photoautotrophs.</title>
        <authorList>
            <person name="Ban H."/>
            <person name="Sato S."/>
            <person name="Yoshikawa S."/>
            <person name="Kazumasa Y."/>
            <person name="Nakamura Y."/>
            <person name="Ichinomiya M."/>
            <person name="Saitoh K."/>
            <person name="Sato N."/>
            <person name="Blanc-Mathieu R."/>
            <person name="Endo H."/>
            <person name="Kuwata A."/>
            <person name="Ogata H."/>
        </authorList>
    </citation>
    <scope>NUCLEOTIDE SEQUENCE</scope>
</reference>
<keyword evidence="6" id="KW-0238">DNA-binding</keyword>
<name>A0A9W7L4L0_9STRA</name>
<dbReference type="InterPro" id="IPR033762">
    <property type="entry name" value="MCM_OB"/>
</dbReference>
<dbReference type="GO" id="GO:0005524">
    <property type="term" value="F:ATP binding"/>
    <property type="evidence" value="ECO:0007669"/>
    <property type="project" value="UniProtKB-UniRule"/>
</dbReference>
<dbReference type="OrthoDB" id="1882346at2759"/>
<keyword evidence="6" id="KW-0547">Nucleotide-binding</keyword>
<dbReference type="InterPro" id="IPR012340">
    <property type="entry name" value="NA-bd_OB-fold"/>
</dbReference>
<dbReference type="GO" id="GO:0042555">
    <property type="term" value="C:MCM complex"/>
    <property type="evidence" value="ECO:0007669"/>
    <property type="project" value="UniProtKB-UniRule"/>
</dbReference>
<comment type="caution">
    <text evidence="8">The sequence shown here is derived from an EMBL/GenBank/DDBJ whole genome shotgun (WGS) entry which is preliminary data.</text>
</comment>
<comment type="function">
    <text evidence="6">Acts as component of the MCM2-7 complex (MCM complex) which is the replicative helicase essential for 'once per cell cycle' DNA replication initiation and elongation in eukaryotic cells. The active ATPase sites in the MCM2-7 ring are formed through the interaction surfaces of two neighboring subunits such that a critical structure of a conserved arginine finger motif is provided in trans relative to the ATP-binding site of the Walker A box of the adjacent subunit. The six ATPase active sites, however, are likely to contribute differentially to the complex helicase activity.</text>
</comment>
<protein>
    <recommendedName>
        <fullName evidence="6">DNA replication licensing factor MCM3</fullName>
        <ecNumber evidence="6">3.6.4.12</ecNumber>
    </recommendedName>
</protein>
<comment type="similarity">
    <text evidence="6">Belongs to the MCM family.</text>
</comment>
<feature type="non-terminal residue" evidence="8">
    <location>
        <position position="1"/>
    </location>
</feature>
<evidence type="ECO:0000256" key="4">
    <source>
        <dbReference type="ARBA" id="ARBA00022806"/>
    </source>
</evidence>
<gene>
    <name evidence="8" type="ORF">TrRE_jg11115</name>
</gene>
<dbReference type="AlphaFoldDB" id="A0A9W7L4L0"/>
<dbReference type="Gene3D" id="2.20.28.10">
    <property type="match status" value="1"/>
</dbReference>
<dbReference type="GO" id="GO:0006271">
    <property type="term" value="P:DNA strand elongation involved in DNA replication"/>
    <property type="evidence" value="ECO:0007669"/>
    <property type="project" value="TreeGrafter"/>
</dbReference>
<dbReference type="InterPro" id="IPR031327">
    <property type="entry name" value="MCM"/>
</dbReference>
<evidence type="ECO:0000256" key="2">
    <source>
        <dbReference type="ARBA" id="ARBA00022705"/>
    </source>
</evidence>
<keyword evidence="9" id="KW-1185">Reference proteome</keyword>
<keyword evidence="5 6" id="KW-0539">Nucleus</keyword>
<dbReference type="GO" id="GO:0000727">
    <property type="term" value="P:double-strand break repair via break-induced replication"/>
    <property type="evidence" value="ECO:0007669"/>
    <property type="project" value="TreeGrafter"/>
</dbReference>
<evidence type="ECO:0000256" key="3">
    <source>
        <dbReference type="ARBA" id="ARBA00022801"/>
    </source>
</evidence>
<dbReference type="EMBL" id="BRXZ01008650">
    <property type="protein sequence ID" value="GMI29125.1"/>
    <property type="molecule type" value="Genomic_DNA"/>
</dbReference>